<name>A0A0F9SZ67_9ZZZZ</name>
<proteinExistence type="predicted"/>
<comment type="caution">
    <text evidence="4">The sequence shown here is derived from an EMBL/GenBank/DDBJ whole genome shotgun (WGS) entry which is preliminary data.</text>
</comment>
<gene>
    <name evidence="4" type="ORF">LCGC14_0456640</name>
</gene>
<reference evidence="4" key="1">
    <citation type="journal article" date="2015" name="Nature">
        <title>Complex archaea that bridge the gap between prokaryotes and eukaryotes.</title>
        <authorList>
            <person name="Spang A."/>
            <person name="Saw J.H."/>
            <person name="Jorgensen S.L."/>
            <person name="Zaremba-Niedzwiedzka K."/>
            <person name="Martijn J."/>
            <person name="Lind A.E."/>
            <person name="van Eijk R."/>
            <person name="Schleper C."/>
            <person name="Guy L."/>
            <person name="Ettema T.J."/>
        </authorList>
    </citation>
    <scope>NUCLEOTIDE SEQUENCE</scope>
</reference>
<keyword evidence="1" id="KW-0175">Coiled coil</keyword>
<keyword evidence="3" id="KW-1133">Transmembrane helix</keyword>
<feature type="transmembrane region" description="Helical" evidence="3">
    <location>
        <begin position="6"/>
        <end position="22"/>
    </location>
</feature>
<dbReference type="EMBL" id="LAZR01000463">
    <property type="protein sequence ID" value="KKN67877.1"/>
    <property type="molecule type" value="Genomic_DNA"/>
</dbReference>
<feature type="region of interest" description="Disordered" evidence="2">
    <location>
        <begin position="71"/>
        <end position="104"/>
    </location>
</feature>
<organism evidence="4">
    <name type="scientific">marine sediment metagenome</name>
    <dbReference type="NCBI Taxonomy" id="412755"/>
    <lineage>
        <taxon>unclassified sequences</taxon>
        <taxon>metagenomes</taxon>
        <taxon>ecological metagenomes</taxon>
    </lineage>
</organism>
<evidence type="ECO:0000256" key="2">
    <source>
        <dbReference type="SAM" id="MobiDB-lite"/>
    </source>
</evidence>
<feature type="coiled-coil region" evidence="1">
    <location>
        <begin position="41"/>
        <end position="68"/>
    </location>
</feature>
<sequence>MTGFLLLLGILISVTVWIWVQLRDVKKELLEKMDLKITNHEEGLLSLLDTLNGKIEQLREEYSETLTKIIPRRASQPKTFSPSRAKASPQPAKRTRASKGSGKK</sequence>
<feature type="compositionally biased region" description="Basic residues" evidence="2">
    <location>
        <begin position="93"/>
        <end position="104"/>
    </location>
</feature>
<evidence type="ECO:0000256" key="1">
    <source>
        <dbReference type="SAM" id="Coils"/>
    </source>
</evidence>
<keyword evidence="3" id="KW-0472">Membrane</keyword>
<protein>
    <submittedName>
        <fullName evidence="4">Uncharacterized protein</fullName>
    </submittedName>
</protein>
<dbReference type="AlphaFoldDB" id="A0A0F9SZ67"/>
<evidence type="ECO:0000256" key="3">
    <source>
        <dbReference type="SAM" id="Phobius"/>
    </source>
</evidence>
<accession>A0A0F9SZ67</accession>
<evidence type="ECO:0000313" key="4">
    <source>
        <dbReference type="EMBL" id="KKN67877.1"/>
    </source>
</evidence>
<keyword evidence="3" id="KW-0812">Transmembrane</keyword>